<gene>
    <name evidence="1" type="ORF">FCALED_LOCUS11064</name>
</gene>
<reference evidence="1" key="1">
    <citation type="submission" date="2021-06" db="EMBL/GenBank/DDBJ databases">
        <authorList>
            <person name="Kallberg Y."/>
            <person name="Tangrot J."/>
            <person name="Rosling A."/>
        </authorList>
    </citation>
    <scope>NUCLEOTIDE SEQUENCE</scope>
    <source>
        <strain evidence="1">UK204</strain>
    </source>
</reference>
<dbReference type="Proteomes" id="UP000789570">
    <property type="component" value="Unassembled WGS sequence"/>
</dbReference>
<protein>
    <submittedName>
        <fullName evidence="1">7374_t:CDS:1</fullName>
    </submittedName>
</protein>
<feature type="non-terminal residue" evidence="1">
    <location>
        <position position="1"/>
    </location>
</feature>
<evidence type="ECO:0000313" key="2">
    <source>
        <dbReference type="Proteomes" id="UP000789570"/>
    </source>
</evidence>
<keyword evidence="2" id="KW-1185">Reference proteome</keyword>
<evidence type="ECO:0000313" key="1">
    <source>
        <dbReference type="EMBL" id="CAG8651020.1"/>
    </source>
</evidence>
<comment type="caution">
    <text evidence="1">The sequence shown here is derived from an EMBL/GenBank/DDBJ whole genome shotgun (WGS) entry which is preliminary data.</text>
</comment>
<name>A0A9N9H3R6_9GLOM</name>
<accession>A0A9N9H3R6</accession>
<dbReference type="EMBL" id="CAJVPQ010004422">
    <property type="protein sequence ID" value="CAG8651020.1"/>
    <property type="molecule type" value="Genomic_DNA"/>
</dbReference>
<organism evidence="1 2">
    <name type="scientific">Funneliformis caledonium</name>
    <dbReference type="NCBI Taxonomy" id="1117310"/>
    <lineage>
        <taxon>Eukaryota</taxon>
        <taxon>Fungi</taxon>
        <taxon>Fungi incertae sedis</taxon>
        <taxon>Mucoromycota</taxon>
        <taxon>Glomeromycotina</taxon>
        <taxon>Glomeromycetes</taxon>
        <taxon>Glomerales</taxon>
        <taxon>Glomeraceae</taxon>
        <taxon>Funneliformis</taxon>
    </lineage>
</organism>
<dbReference type="AlphaFoldDB" id="A0A9N9H3R6"/>
<sequence>IPLRTAIQPSKTLSTYYPFSSFIDICTFDSLILTEKKKILMIQEEDHIGRR</sequence>
<proteinExistence type="predicted"/>